<proteinExistence type="inferred from homology"/>
<comment type="similarity">
    <text evidence="1 3 4">Belongs to the ArsC family.</text>
</comment>
<evidence type="ECO:0000256" key="3">
    <source>
        <dbReference type="PROSITE-ProRule" id="PRU01282"/>
    </source>
</evidence>
<evidence type="ECO:0000313" key="5">
    <source>
        <dbReference type="EMBL" id="AIL32150.1"/>
    </source>
</evidence>
<reference evidence="5 6" key="1">
    <citation type="journal article" date="2014" name="BMC Genomics">
        <title>A genomic perspective on a new bacterial genus and species from the Alcaligenaceae family, Basilea psittacipulmonis.</title>
        <authorList>
            <person name="Whiteson K.L."/>
            <person name="Hernandez D."/>
            <person name="Lazarevic V."/>
            <person name="Gaia N."/>
            <person name="Farinelli L."/>
            <person name="Francois P."/>
            <person name="Pilo P."/>
            <person name="Frey J."/>
            <person name="Schrenzel J."/>
        </authorList>
    </citation>
    <scope>NUCLEOTIDE SEQUENCE [LARGE SCALE GENOMIC DNA]</scope>
    <source>
        <strain evidence="5 6">DSM 24701</strain>
    </source>
</reference>
<dbReference type="PANTHER" id="PTHR30041">
    <property type="entry name" value="ARSENATE REDUCTASE"/>
    <property type="match status" value="1"/>
</dbReference>
<dbReference type="InterPro" id="IPR006659">
    <property type="entry name" value="Arsenate_reductase"/>
</dbReference>
<dbReference type="PANTHER" id="PTHR30041:SF4">
    <property type="entry name" value="ARSENATE REDUCTASE"/>
    <property type="match status" value="1"/>
</dbReference>
<dbReference type="eggNOG" id="COG1393">
    <property type="taxonomic scope" value="Bacteria"/>
</dbReference>
<evidence type="ECO:0000256" key="2">
    <source>
        <dbReference type="ARBA" id="ARBA00023002"/>
    </source>
</evidence>
<dbReference type="STRING" id="1072685.IX83_01370"/>
<dbReference type="NCBIfam" id="TIGR00014">
    <property type="entry name" value="arsC"/>
    <property type="match status" value="1"/>
</dbReference>
<dbReference type="PROSITE" id="PS51353">
    <property type="entry name" value="ARSC"/>
    <property type="match status" value="1"/>
</dbReference>
<dbReference type="KEGG" id="bpsi:IX83_01370"/>
<evidence type="ECO:0000313" key="6">
    <source>
        <dbReference type="Proteomes" id="UP000028945"/>
    </source>
</evidence>
<name>A0A077DBB7_9BURK</name>
<evidence type="ECO:0000256" key="1">
    <source>
        <dbReference type="ARBA" id="ARBA00007198"/>
    </source>
</evidence>
<comment type="catalytic activity">
    <reaction evidence="4">
        <text>[glutaredoxin]-dithiol + arsenate + glutathione + H(+) = glutathionyl-S-S-[glutaredoxin] + arsenite + H2O</text>
        <dbReference type="Rhea" id="RHEA:22016"/>
        <dbReference type="Rhea" id="RHEA-COMP:10729"/>
        <dbReference type="Rhea" id="RHEA-COMP:17668"/>
        <dbReference type="ChEBI" id="CHEBI:15377"/>
        <dbReference type="ChEBI" id="CHEBI:15378"/>
        <dbReference type="ChEBI" id="CHEBI:29242"/>
        <dbReference type="ChEBI" id="CHEBI:29950"/>
        <dbReference type="ChEBI" id="CHEBI:48597"/>
        <dbReference type="ChEBI" id="CHEBI:57925"/>
        <dbReference type="ChEBI" id="CHEBI:146199"/>
        <dbReference type="EC" id="1.20.4.1"/>
    </reaction>
</comment>
<dbReference type="CDD" id="cd03034">
    <property type="entry name" value="ArsC_ArsC"/>
    <property type="match status" value="1"/>
</dbReference>
<dbReference type="Proteomes" id="UP000028945">
    <property type="component" value="Chromosome"/>
</dbReference>
<keyword evidence="6" id="KW-1185">Reference proteome</keyword>
<dbReference type="HOGENOM" id="CLU_116644_0_1_4"/>
<dbReference type="SUPFAM" id="SSF52833">
    <property type="entry name" value="Thioredoxin-like"/>
    <property type="match status" value="1"/>
</dbReference>
<gene>
    <name evidence="5" type="ORF">IX83_01370</name>
</gene>
<keyword evidence="2 4" id="KW-0560">Oxidoreductase</keyword>
<dbReference type="EC" id="1.20.4.1" evidence="4"/>
<dbReference type="RefSeq" id="WP_038498289.1">
    <property type="nucleotide sequence ID" value="NZ_AFWK01000078.1"/>
</dbReference>
<protein>
    <recommendedName>
        <fullName evidence="4">Arsenate reductase</fullName>
        <ecNumber evidence="4">1.20.4.1</ecNumber>
    </recommendedName>
</protein>
<dbReference type="EMBL" id="CP009238">
    <property type="protein sequence ID" value="AIL32150.1"/>
    <property type="molecule type" value="Genomic_DNA"/>
</dbReference>
<dbReference type="GO" id="GO:0008794">
    <property type="term" value="F:arsenate reductase (glutaredoxin) activity"/>
    <property type="evidence" value="ECO:0007669"/>
    <property type="project" value="UniProtKB-UniRule"/>
</dbReference>
<dbReference type="InterPro" id="IPR036249">
    <property type="entry name" value="Thioredoxin-like_sf"/>
</dbReference>
<sequence length="116" mass="13355">MMIKLYHNPRCSKSRDALKALETLGLDIEVIEYLKNPLTISDYQSLKKQLAINSYREMMRQKESIYQENHLAEADEETLLQALVEHPILLERPIASTGHQAAIGRPLENILNLLKK</sequence>
<dbReference type="Gene3D" id="3.40.30.10">
    <property type="entry name" value="Glutaredoxin"/>
    <property type="match status" value="1"/>
</dbReference>
<dbReference type="AlphaFoldDB" id="A0A077DBB7"/>
<organism evidence="5 6">
    <name type="scientific">Basilea psittacipulmonis DSM 24701</name>
    <dbReference type="NCBI Taxonomy" id="1072685"/>
    <lineage>
        <taxon>Bacteria</taxon>
        <taxon>Pseudomonadati</taxon>
        <taxon>Pseudomonadota</taxon>
        <taxon>Betaproteobacteria</taxon>
        <taxon>Burkholderiales</taxon>
        <taxon>Alcaligenaceae</taxon>
        <taxon>Basilea</taxon>
    </lineage>
</organism>
<dbReference type="InterPro" id="IPR006660">
    <property type="entry name" value="Arsenate_reductase-like"/>
</dbReference>
<accession>A0A077DBB7</accession>
<dbReference type="Pfam" id="PF03960">
    <property type="entry name" value="ArsC"/>
    <property type="match status" value="1"/>
</dbReference>
<evidence type="ECO:0000256" key="4">
    <source>
        <dbReference type="RuleBase" id="RU362029"/>
    </source>
</evidence>